<feature type="coiled-coil region" evidence="1">
    <location>
        <begin position="1084"/>
        <end position="1114"/>
    </location>
</feature>
<keyword evidence="4" id="KW-1185">Reference proteome</keyword>
<gene>
    <name evidence="3" type="ORF">ALE3EI_2521</name>
</gene>
<protein>
    <recommendedName>
        <fullName evidence="2">Peptidase S74 domain-containing protein</fullName>
    </recommendedName>
</protein>
<reference evidence="3 4" key="1">
    <citation type="submission" date="2020-04" db="EMBL/GenBank/DDBJ databases">
        <title>Genome sequence of Altibacter aquimarinus strain ALE3EI.</title>
        <authorList>
            <person name="Oh H.-M."/>
            <person name="Jang D."/>
        </authorList>
    </citation>
    <scope>NUCLEOTIDE SEQUENCE [LARGE SCALE GENOMIC DNA]</scope>
    <source>
        <strain evidence="3 4">ALE3EI</strain>
    </source>
</reference>
<keyword evidence="1" id="KW-0175">Coiled coil</keyword>
<dbReference type="Proteomes" id="UP000515514">
    <property type="component" value="Chromosome"/>
</dbReference>
<accession>A0A7G8PXJ0</accession>
<dbReference type="RefSeq" id="WP_186989228.1">
    <property type="nucleotide sequence ID" value="NZ_CP052909.1"/>
</dbReference>
<dbReference type="InterPro" id="IPR036388">
    <property type="entry name" value="WH-like_DNA-bd_sf"/>
</dbReference>
<dbReference type="KEGG" id="alti:ALE3EI_2521"/>
<dbReference type="CDD" id="cd12820">
    <property type="entry name" value="LbR_YadA-like"/>
    <property type="match status" value="1"/>
</dbReference>
<evidence type="ECO:0000259" key="2">
    <source>
        <dbReference type="PROSITE" id="PS51688"/>
    </source>
</evidence>
<dbReference type="Pfam" id="PF13884">
    <property type="entry name" value="Peptidase_S74"/>
    <property type="match status" value="1"/>
</dbReference>
<name>A0A7G8PXJ0_9FLAO</name>
<dbReference type="PROSITE" id="PS51688">
    <property type="entry name" value="ICA"/>
    <property type="match status" value="1"/>
</dbReference>
<dbReference type="InterPro" id="IPR030392">
    <property type="entry name" value="S74_ICA"/>
</dbReference>
<feature type="domain" description="Peptidase S74" evidence="2">
    <location>
        <begin position="1005"/>
        <end position="1098"/>
    </location>
</feature>
<sequence length="1118" mass="115677">MKRLEHYLTALLILVSYQFYSQVGIGTVTPNSQLDIRSSNQVTPANTDGILIPKVDNFPVTPPTVSQDGMMVYATGAGTPAKGFYYWDQGITAWVGINGDKNTLDEAYDQGGAGTGRQIEADNGSVLITGSDGLLIRGNTGAGEIIALDTSFDSQFYFNPRKAAIRAGYVSNTNWDDANVGEGSAAFGYYNIASGAGTLVSGTNNNVSGLYSFSSGVDNIVSGSTSSAIGWNATASGGSSIALNFGSIASGDSSVAANNGTTASGNSSFSINNSTIASGEYSFAQGLFSISSGLGSSSFGESTQALSYSEMAVGTNNRLYTPSSTAGFNLADRAFVVGNGVNGSNRSNAFEVWKDGRVIINEAYTLPTADGAVGQALTTNGAGALSWGSVTGANRIDDLTDGKSDVDGSNNGSSIFLGLNAGAGDDSSDNRNVGIGFSSLQTNSTGPYNTAIGYLSMYNTTSGYNTGFGALTLVLNTTGTNNVSVGSYGLYSNTSGNSNTAIGRNALYTNSTGSDNTGIGYRALDANTTGVNNTAVGSNSLLDNTIGQSNVGIGSYSLSNNTSGNNNVAMGISSMFTNTTGSNNVAIGRSALYNNTTANFNVGVGYRALFNNTTGLNNVAIGADAAVANTTGTNNVSVGYFSLNANTVGNSNVAIGRNALYRNTTASDNTAVGYRALELNTTGNANTAIGVDALQNNTTGFTNVAIGPYVLQSNTTGASNYSLGYFALNSNTTGNANVAIGLEVLQSNTSGSINTALGNNALQFNTIGSGNVGIGASALLGNTTGDNNTALGFSAGQSVSGSANVFLGYQAGYNESGSNKLYIENSSANTANALIYGEFDTDLLRLNADVEVRNDLEVDTNTLFVNSTTNRVGVGTNIPNYPLDVNGTANLNNGIASGIALRVNGSEAIWYDGTYFSWGFGGTANYFADNIGLGTTTPDTRLHIEGGSDATLGGGGYITLGDVGTTNIVIDNNEIMARNNGVAGDLHLQLDGGNVLVGGAVVHTSDRRLKKDIEPISFGLEEILKLEPKQYNWKDRSVAESKSLGLIAQDVENVIANLVVTRDDEDRTLSVNYTELIPILIKAIQEQDEKIETLEEALKKFVDQEDRLKKLEAILSNN</sequence>
<dbReference type="EMBL" id="CP052909">
    <property type="protein sequence ID" value="QNJ99056.1"/>
    <property type="molecule type" value="Genomic_DNA"/>
</dbReference>
<dbReference type="InterPro" id="IPR011049">
    <property type="entry name" value="Serralysin-like_metalloprot_C"/>
</dbReference>
<evidence type="ECO:0000313" key="3">
    <source>
        <dbReference type="EMBL" id="QNJ99056.1"/>
    </source>
</evidence>
<evidence type="ECO:0000256" key="1">
    <source>
        <dbReference type="SAM" id="Coils"/>
    </source>
</evidence>
<proteinExistence type="predicted"/>
<dbReference type="Gene3D" id="1.10.10.10">
    <property type="entry name" value="Winged helix-like DNA-binding domain superfamily/Winged helix DNA-binding domain"/>
    <property type="match status" value="1"/>
</dbReference>
<dbReference type="SUPFAM" id="SSF101967">
    <property type="entry name" value="Adhesin YadA, collagen-binding domain"/>
    <property type="match status" value="2"/>
</dbReference>
<dbReference type="AlphaFoldDB" id="A0A7G8PXJ0"/>
<dbReference type="Gene3D" id="2.150.10.10">
    <property type="entry name" value="Serralysin-like metalloprotease, C-terminal"/>
    <property type="match status" value="2"/>
</dbReference>
<organism evidence="3 4">
    <name type="scientific">Constantimarinum furrinae</name>
    <dbReference type="NCBI Taxonomy" id="2562285"/>
    <lineage>
        <taxon>Bacteria</taxon>
        <taxon>Pseudomonadati</taxon>
        <taxon>Bacteroidota</taxon>
        <taxon>Flavobacteriia</taxon>
        <taxon>Flavobacteriales</taxon>
        <taxon>Flavobacteriaceae</taxon>
        <taxon>Altibacter/Constantimarinum group</taxon>
        <taxon>Constantimarinum</taxon>
    </lineage>
</organism>
<evidence type="ECO:0000313" key="4">
    <source>
        <dbReference type="Proteomes" id="UP000515514"/>
    </source>
</evidence>